<keyword evidence="2" id="KW-1003">Cell membrane</keyword>
<keyword evidence="5 6" id="KW-0472">Membrane</keyword>
<evidence type="ECO:0000256" key="6">
    <source>
        <dbReference type="SAM" id="Phobius"/>
    </source>
</evidence>
<feature type="transmembrane region" description="Helical" evidence="6">
    <location>
        <begin position="354"/>
        <end position="373"/>
    </location>
</feature>
<protein>
    <submittedName>
        <fullName evidence="8">Competence protein</fullName>
    </submittedName>
</protein>
<organism evidence="8 9">
    <name type="scientific">Mycoplasmopsis verecunda</name>
    <dbReference type="NCBI Taxonomy" id="171291"/>
    <lineage>
        <taxon>Bacteria</taxon>
        <taxon>Bacillati</taxon>
        <taxon>Mycoplasmatota</taxon>
        <taxon>Mycoplasmoidales</taxon>
        <taxon>Metamycoplasmataceae</taxon>
        <taxon>Mycoplasmopsis</taxon>
    </lineage>
</organism>
<feature type="transmembrane region" description="Helical" evidence="6">
    <location>
        <begin position="165"/>
        <end position="187"/>
    </location>
</feature>
<evidence type="ECO:0000256" key="3">
    <source>
        <dbReference type="ARBA" id="ARBA00022692"/>
    </source>
</evidence>
<keyword evidence="3 6" id="KW-0812">Transmembrane</keyword>
<dbReference type="Proteomes" id="UP000190389">
    <property type="component" value="Unassembled WGS sequence"/>
</dbReference>
<feature type="transmembrane region" description="Helical" evidence="6">
    <location>
        <begin position="330"/>
        <end position="348"/>
    </location>
</feature>
<dbReference type="PANTHER" id="PTHR30619">
    <property type="entry name" value="DNA INTERNALIZATION/COMPETENCE PROTEIN COMEC/REC2"/>
    <property type="match status" value="1"/>
</dbReference>
<keyword evidence="4 6" id="KW-1133">Transmembrane helix</keyword>
<accession>A0A1T4KR40</accession>
<comment type="subcellular location">
    <subcellularLocation>
        <location evidence="1">Cell membrane</location>
        <topology evidence="1">Multi-pass membrane protein</topology>
    </subcellularLocation>
</comment>
<evidence type="ECO:0000256" key="4">
    <source>
        <dbReference type="ARBA" id="ARBA00022989"/>
    </source>
</evidence>
<keyword evidence="9" id="KW-1185">Reference proteome</keyword>
<dbReference type="GO" id="GO:0005886">
    <property type="term" value="C:plasma membrane"/>
    <property type="evidence" value="ECO:0007669"/>
    <property type="project" value="UniProtKB-SubCell"/>
</dbReference>
<evidence type="ECO:0000256" key="5">
    <source>
        <dbReference type="ARBA" id="ARBA00023136"/>
    </source>
</evidence>
<gene>
    <name evidence="8" type="ORF">SAMN02745154_00142</name>
</gene>
<dbReference type="InterPro" id="IPR052159">
    <property type="entry name" value="Competence_DNA_uptake"/>
</dbReference>
<evidence type="ECO:0000259" key="7">
    <source>
        <dbReference type="Pfam" id="PF03772"/>
    </source>
</evidence>
<dbReference type="OrthoDB" id="398983at2"/>
<dbReference type="STRING" id="171291.SAMN02745154_00142"/>
<dbReference type="InterPro" id="IPR004477">
    <property type="entry name" value="ComEC_N"/>
</dbReference>
<feature type="transmembrane region" description="Helical" evidence="6">
    <location>
        <begin position="138"/>
        <end position="159"/>
    </location>
</feature>
<dbReference type="PANTHER" id="PTHR30619:SF7">
    <property type="entry name" value="BETA-LACTAMASE DOMAIN PROTEIN"/>
    <property type="match status" value="1"/>
</dbReference>
<dbReference type="AlphaFoldDB" id="A0A1T4KR40"/>
<dbReference type="EMBL" id="FUXF01000004">
    <property type="protein sequence ID" value="SJZ44919.1"/>
    <property type="molecule type" value="Genomic_DNA"/>
</dbReference>
<name>A0A1T4KR40_9BACT</name>
<proteinExistence type="predicted"/>
<feature type="domain" description="ComEC/Rec2-related protein" evidence="7">
    <location>
        <begin position="116"/>
        <end position="338"/>
    </location>
</feature>
<dbReference type="NCBIfam" id="TIGR00360">
    <property type="entry name" value="ComEC_N-term"/>
    <property type="match status" value="1"/>
</dbReference>
<evidence type="ECO:0000313" key="9">
    <source>
        <dbReference type="Proteomes" id="UP000190389"/>
    </source>
</evidence>
<feature type="transmembrane region" description="Helical" evidence="6">
    <location>
        <begin position="269"/>
        <end position="289"/>
    </location>
</feature>
<reference evidence="9" key="1">
    <citation type="submission" date="2017-02" db="EMBL/GenBank/DDBJ databases">
        <authorList>
            <person name="Varghese N."/>
            <person name="Submissions S."/>
        </authorList>
    </citation>
    <scope>NUCLEOTIDE SEQUENCE [LARGE SCALE GENOMIC DNA]</scope>
    <source>
        <strain evidence="9">ATCC 27862</strain>
    </source>
</reference>
<evidence type="ECO:0000313" key="8">
    <source>
        <dbReference type="EMBL" id="SJZ44919.1"/>
    </source>
</evidence>
<evidence type="ECO:0000256" key="2">
    <source>
        <dbReference type="ARBA" id="ARBA00022475"/>
    </source>
</evidence>
<feature type="transmembrane region" description="Helical" evidence="6">
    <location>
        <begin position="208"/>
        <end position="226"/>
    </location>
</feature>
<feature type="transmembrane region" description="Helical" evidence="6">
    <location>
        <begin position="295"/>
        <end position="323"/>
    </location>
</feature>
<dbReference type="Pfam" id="PF03772">
    <property type="entry name" value="Competence"/>
    <property type="match status" value="1"/>
</dbReference>
<dbReference type="RefSeq" id="WP_159442401.1">
    <property type="nucleotide sequence ID" value="NZ_CP137850.1"/>
</dbReference>
<sequence length="378" mass="45045">MSTDIWYEGKEINGKFTVIDIKPKSIYLQDIFQRRIVLWKSEINEELTLYQKIDVQGHLRALKYLNNKYYLSHNIHYAITPINLNVLNSSWNFRNIFFTFYTSNYNGEYNNMIIPLIFGFSNGTNSELFDSLKEMGTVHLIIVSGLHFTTVYGLIRAITYKFDKKYILCTILITIYFFFVKSSISVFRAYFFLLGKQIISHRKLKNKISMYQILFWISTLYLLIYPAATLSLGYWLSYILTYSIVIYNNKVDQSDYGKKLSVWQKLWKILSLFTFAWLISSGIIILNYQKVSLLSFAYILVLTPIFEFLIIFFILFFPFYFIVLPVSNTIYKLIFLLHSINLTYDIIYNKWWNLIYVIDYLIVVKYSLNYKFLPLRKV</sequence>
<evidence type="ECO:0000256" key="1">
    <source>
        <dbReference type="ARBA" id="ARBA00004651"/>
    </source>
</evidence>